<feature type="domain" description="Thiamine phosphate synthase/TenI" evidence="12">
    <location>
        <begin position="321"/>
        <end position="497"/>
    </location>
</feature>
<feature type="binding site" evidence="9">
    <location>
        <position position="408"/>
    </location>
    <ligand>
        <name>4-amino-2-methyl-5-(diphosphooxymethyl)pyrimidine</name>
        <dbReference type="ChEBI" id="CHEBI:57841"/>
    </ligand>
</feature>
<dbReference type="CDD" id="cd00564">
    <property type="entry name" value="TMP_TenI"/>
    <property type="match status" value="1"/>
</dbReference>
<comment type="catalytic activity">
    <reaction evidence="8 9 10">
        <text>2-[(2R,5Z)-2-carboxy-4-methylthiazol-5(2H)-ylidene]ethyl phosphate + 4-amino-2-methyl-5-(diphosphooxymethyl)pyrimidine + 2 H(+) = thiamine phosphate + CO2 + diphosphate</text>
        <dbReference type="Rhea" id="RHEA:47844"/>
        <dbReference type="ChEBI" id="CHEBI:15378"/>
        <dbReference type="ChEBI" id="CHEBI:16526"/>
        <dbReference type="ChEBI" id="CHEBI:33019"/>
        <dbReference type="ChEBI" id="CHEBI:37575"/>
        <dbReference type="ChEBI" id="CHEBI:57841"/>
        <dbReference type="ChEBI" id="CHEBI:62899"/>
        <dbReference type="EC" id="2.5.1.3"/>
    </reaction>
</comment>
<dbReference type="Gene3D" id="3.20.20.70">
    <property type="entry name" value="Aldolase class I"/>
    <property type="match status" value="1"/>
</dbReference>
<evidence type="ECO:0000256" key="7">
    <source>
        <dbReference type="ARBA" id="ARBA00047851"/>
    </source>
</evidence>
<evidence type="ECO:0000313" key="13">
    <source>
        <dbReference type="EMBL" id="QMV16032.1"/>
    </source>
</evidence>
<accession>A0ABX6R4E8</accession>
<comment type="cofactor">
    <cofactor evidence="9">
        <name>Mg(2+)</name>
        <dbReference type="ChEBI" id="CHEBI:18420"/>
    </cofactor>
    <text evidence="9">Binds 1 Mg(2+) ion per subunit.</text>
</comment>
<comment type="pathway">
    <text evidence="1 9 11">Cofactor biosynthesis; thiamine diphosphate biosynthesis; thiamine phosphate from 4-amino-2-methyl-5-diphosphomethylpyrimidine and 4-methyl-5-(2-phosphoethyl)-thiazole: step 1/1.</text>
</comment>
<evidence type="ECO:0000313" key="14">
    <source>
        <dbReference type="Proteomes" id="UP000515264"/>
    </source>
</evidence>
<dbReference type="SUPFAM" id="SSF51391">
    <property type="entry name" value="Thiamin phosphate synthase"/>
    <property type="match status" value="1"/>
</dbReference>
<feature type="binding site" evidence="9">
    <location>
        <position position="474"/>
    </location>
    <ligand>
        <name>2-[(2R,5Z)-2-carboxy-4-methylthiazol-5(2H)-ylidene]ethyl phosphate</name>
        <dbReference type="ChEBI" id="CHEBI:62899"/>
    </ligand>
</feature>
<evidence type="ECO:0000256" key="9">
    <source>
        <dbReference type="HAMAP-Rule" id="MF_00097"/>
    </source>
</evidence>
<comment type="function">
    <text evidence="9">Condenses 4-methyl-5-(beta-hydroxyethyl)thiazole monophosphate (THZ-P) and 2-methyl-4-amino-5-hydroxymethyl pyrimidine pyrophosphate (HMP-PP) to form thiamine monophosphate (TMP).</text>
</comment>
<evidence type="ECO:0000259" key="12">
    <source>
        <dbReference type="Pfam" id="PF02581"/>
    </source>
</evidence>
<feature type="binding site" evidence="9">
    <location>
        <position position="369"/>
    </location>
    <ligand>
        <name>4-amino-2-methyl-5-(diphosphooxymethyl)pyrimidine</name>
        <dbReference type="ChEBI" id="CHEBI:57841"/>
    </ligand>
</feature>
<keyword evidence="14" id="KW-1185">Reference proteome</keyword>
<dbReference type="InterPro" id="IPR013785">
    <property type="entry name" value="Aldolase_TIM"/>
</dbReference>
<keyword evidence="5 9" id="KW-0784">Thiamine biosynthesis</keyword>
<comment type="similarity">
    <text evidence="9 10">Belongs to the thiamine-phosphate synthase family.</text>
</comment>
<feature type="binding site" evidence="9">
    <location>
        <position position="370"/>
    </location>
    <ligand>
        <name>Mg(2+)</name>
        <dbReference type="ChEBI" id="CHEBI:18420"/>
    </ligand>
</feature>
<dbReference type="EC" id="2.5.1.3" evidence="9"/>
<dbReference type="InterPro" id="IPR036206">
    <property type="entry name" value="ThiamineP_synth_sf"/>
</dbReference>
<dbReference type="PANTHER" id="PTHR20857:SF15">
    <property type="entry name" value="THIAMINE-PHOSPHATE SYNTHASE"/>
    <property type="match status" value="1"/>
</dbReference>
<organism evidence="13 14">
    <name type="scientific">Vibrio spartinae</name>
    <dbReference type="NCBI Taxonomy" id="1918945"/>
    <lineage>
        <taxon>Bacteria</taxon>
        <taxon>Pseudomonadati</taxon>
        <taxon>Pseudomonadota</taxon>
        <taxon>Gammaproteobacteria</taxon>
        <taxon>Vibrionales</taxon>
        <taxon>Vibrionaceae</taxon>
        <taxon>Vibrio</taxon>
    </lineage>
</organism>
<protein>
    <recommendedName>
        <fullName evidence="9">Thiamine-phosphate synthase</fullName>
        <shortName evidence="9">TP synthase</shortName>
        <shortName evidence="9">TPS</shortName>
        <ecNumber evidence="9">2.5.1.3</ecNumber>
    </recommendedName>
    <alternativeName>
        <fullName evidence="9">Thiamine-phosphate pyrophosphorylase</fullName>
        <shortName evidence="9">TMP pyrophosphorylase</shortName>
        <shortName evidence="9">TMP-PPase</shortName>
    </alternativeName>
</protein>
<dbReference type="InterPro" id="IPR022998">
    <property type="entry name" value="ThiamineP_synth_TenI"/>
</dbReference>
<keyword evidence="3 9" id="KW-0479">Metal-binding</keyword>
<proteinExistence type="inferred from homology"/>
<dbReference type="PANTHER" id="PTHR20857">
    <property type="entry name" value="THIAMINE-PHOSPHATE PYROPHOSPHORYLASE"/>
    <property type="match status" value="1"/>
</dbReference>
<keyword evidence="4 9" id="KW-0460">Magnesium</keyword>
<feature type="binding site" evidence="9">
    <location>
        <position position="437"/>
    </location>
    <ligand>
        <name>4-amino-2-methyl-5-(diphosphooxymethyl)pyrimidine</name>
        <dbReference type="ChEBI" id="CHEBI:57841"/>
    </ligand>
</feature>
<evidence type="ECO:0000256" key="8">
    <source>
        <dbReference type="ARBA" id="ARBA00047883"/>
    </source>
</evidence>
<evidence type="ECO:0000256" key="3">
    <source>
        <dbReference type="ARBA" id="ARBA00022723"/>
    </source>
</evidence>
<dbReference type="NCBIfam" id="NF002904">
    <property type="entry name" value="PRK03512.1"/>
    <property type="match status" value="1"/>
</dbReference>
<comment type="catalytic activity">
    <reaction evidence="7 9 10">
        <text>2-(2-carboxy-4-methylthiazol-5-yl)ethyl phosphate + 4-amino-2-methyl-5-(diphosphooxymethyl)pyrimidine + 2 H(+) = thiamine phosphate + CO2 + diphosphate</text>
        <dbReference type="Rhea" id="RHEA:47848"/>
        <dbReference type="ChEBI" id="CHEBI:15378"/>
        <dbReference type="ChEBI" id="CHEBI:16526"/>
        <dbReference type="ChEBI" id="CHEBI:33019"/>
        <dbReference type="ChEBI" id="CHEBI:37575"/>
        <dbReference type="ChEBI" id="CHEBI:57841"/>
        <dbReference type="ChEBI" id="CHEBI:62890"/>
        <dbReference type="EC" id="2.5.1.3"/>
    </reaction>
</comment>
<evidence type="ECO:0000256" key="4">
    <source>
        <dbReference type="ARBA" id="ARBA00022842"/>
    </source>
</evidence>
<evidence type="ECO:0000256" key="6">
    <source>
        <dbReference type="ARBA" id="ARBA00047334"/>
    </source>
</evidence>
<keyword evidence="2 9" id="KW-0808">Transferase</keyword>
<dbReference type="RefSeq" id="WP_228448941.1">
    <property type="nucleotide sequence ID" value="NZ_CP046268.1"/>
</dbReference>
<comment type="catalytic activity">
    <reaction evidence="6 9 10">
        <text>4-methyl-5-(2-phosphooxyethyl)-thiazole + 4-amino-2-methyl-5-(diphosphooxymethyl)pyrimidine + H(+) = thiamine phosphate + diphosphate</text>
        <dbReference type="Rhea" id="RHEA:22328"/>
        <dbReference type="ChEBI" id="CHEBI:15378"/>
        <dbReference type="ChEBI" id="CHEBI:33019"/>
        <dbReference type="ChEBI" id="CHEBI:37575"/>
        <dbReference type="ChEBI" id="CHEBI:57841"/>
        <dbReference type="ChEBI" id="CHEBI:58296"/>
        <dbReference type="EC" id="2.5.1.3"/>
    </reaction>
</comment>
<feature type="binding site" evidence="9">
    <location>
        <begin position="434"/>
        <end position="436"/>
    </location>
    <ligand>
        <name>2-[(2R,5Z)-2-carboxy-4-methylthiazol-5(2H)-ylidene]ethyl phosphate</name>
        <dbReference type="ChEBI" id="CHEBI:62899"/>
    </ligand>
</feature>
<feature type="binding site" evidence="9">
    <location>
        <position position="389"/>
    </location>
    <ligand>
        <name>Mg(2+)</name>
        <dbReference type="ChEBI" id="CHEBI:18420"/>
    </ligand>
</feature>
<gene>
    <name evidence="9 13" type="primary">thiE</name>
    <name evidence="13" type="ORF">Vspart_03406</name>
</gene>
<dbReference type="InterPro" id="IPR034291">
    <property type="entry name" value="TMP_synthase"/>
</dbReference>
<evidence type="ECO:0000256" key="1">
    <source>
        <dbReference type="ARBA" id="ARBA00005165"/>
    </source>
</evidence>
<dbReference type="HAMAP" id="MF_00097">
    <property type="entry name" value="TMP_synthase"/>
    <property type="match status" value="1"/>
</dbReference>
<evidence type="ECO:0000256" key="5">
    <source>
        <dbReference type="ARBA" id="ARBA00022977"/>
    </source>
</evidence>
<feature type="binding site" evidence="9">
    <location>
        <begin position="337"/>
        <end position="341"/>
    </location>
    <ligand>
        <name>4-amino-2-methyl-5-(diphosphooxymethyl)pyrimidine</name>
        <dbReference type="ChEBI" id="CHEBI:57841"/>
    </ligand>
</feature>
<evidence type="ECO:0000256" key="2">
    <source>
        <dbReference type="ARBA" id="ARBA00022679"/>
    </source>
</evidence>
<sequence>MIGLRISKALLTAEMNALVKVELHHFLEIAQTEGLAAPDTSLFFDVNDDGWSIDLRAPDKCHVEGVGKKSIMLMADEGPQLNIQQRYHVTYCEQIDDASLADEQSEQQTEWQAQPLSTIKPKGGDAVNVTSHLSSYVVIACSPLQDAPLSELWLAGDEVRSLTSAAFPSTILSSAIFFSPTTPSPTTPSPTTSVSKVSHADGSKHLPVSQHSLVSKHLAWLIGALILDFPLEDALIIARASLNVSRETWPRSVDDFPIIPSITAENRDIENTSGGKSSAVGVLPISEASIPETSISDTNDNRHLFNAVNAADLSFYPVVDDVMWVDRLLRLGVKTIQLRIKNPHQADLEQQIKQAVLLGKTYQAQVFINDYWQLAIQYQAFGVHLGQDDLHTADIQALRHAGIRLGISTHGYWEILKAQQLHPSYIALGHIFPTTTKQMPSQPQGLARLRLYQQFVDSIAKAHHRVIPTVAIGGIDLNNAATVLAQGVSSLAVVRAVTQATNTASAVDDFQRLFLSREGALSRNVRSQPRRKAHGTAR</sequence>
<dbReference type="Proteomes" id="UP000515264">
    <property type="component" value="Chromosome 1"/>
</dbReference>
<dbReference type="NCBIfam" id="TIGR00693">
    <property type="entry name" value="thiE"/>
    <property type="match status" value="1"/>
</dbReference>
<evidence type="ECO:0000256" key="11">
    <source>
        <dbReference type="RuleBase" id="RU004253"/>
    </source>
</evidence>
<dbReference type="Pfam" id="PF02581">
    <property type="entry name" value="TMP-TENI"/>
    <property type="match status" value="1"/>
</dbReference>
<reference evidence="13 14" key="1">
    <citation type="journal article" date="2020" name="J. Nat. Prod.">
        <title>Genomics-Metabolomics Profiling Disclosed Marine Vibrio spartinae 3.6 as a Producer of a New Branched Side Chain Prodigiosin.</title>
        <authorList>
            <person name="Vitale G.A."/>
            <person name="Sciarretta M."/>
            <person name="Palma Esposito F."/>
            <person name="January G.G."/>
            <person name="Giaccio M."/>
            <person name="Bunk B."/>
            <person name="Sproer C."/>
            <person name="Bajerski F."/>
            <person name="Power D."/>
            <person name="Festa C."/>
            <person name="Monti M.C."/>
            <person name="D'Auria M.V."/>
            <person name="de Pascale D."/>
        </authorList>
    </citation>
    <scope>NUCLEOTIDE SEQUENCE [LARGE SCALE GENOMIC DNA]</scope>
    <source>
        <strain evidence="13 14">3.6</strain>
    </source>
</reference>
<comment type="caution">
    <text evidence="9">Lacks conserved residue(s) required for the propagation of feature annotation.</text>
</comment>
<evidence type="ECO:0000256" key="10">
    <source>
        <dbReference type="RuleBase" id="RU003826"/>
    </source>
</evidence>
<dbReference type="EMBL" id="CP046268">
    <property type="protein sequence ID" value="QMV16032.1"/>
    <property type="molecule type" value="Genomic_DNA"/>
</dbReference>
<name>A0ABX6R4E8_9VIBR</name>
<dbReference type="GO" id="GO:0004789">
    <property type="term" value="F:thiamine-phosphate diphosphorylase activity"/>
    <property type="evidence" value="ECO:0007669"/>
    <property type="project" value="UniProtKB-EC"/>
</dbReference>